<gene>
    <name evidence="2" type="ORF">DIATSA_LOCUS13320</name>
</gene>
<dbReference type="Proteomes" id="UP001153714">
    <property type="component" value="Chromosome 8"/>
</dbReference>
<dbReference type="Gene3D" id="3.90.190.10">
    <property type="entry name" value="Protein tyrosine phosphatase superfamily"/>
    <property type="match status" value="1"/>
</dbReference>
<dbReference type="InterPro" id="IPR000242">
    <property type="entry name" value="PTP_cat"/>
</dbReference>
<dbReference type="GO" id="GO:0004725">
    <property type="term" value="F:protein tyrosine phosphatase activity"/>
    <property type="evidence" value="ECO:0007669"/>
    <property type="project" value="InterPro"/>
</dbReference>
<reference evidence="2" key="2">
    <citation type="submission" date="2022-10" db="EMBL/GenBank/DDBJ databases">
        <authorList>
            <consortium name="ENA_rothamsted_submissions"/>
            <consortium name="culmorum"/>
            <person name="King R."/>
        </authorList>
    </citation>
    <scope>NUCLEOTIDE SEQUENCE</scope>
</reference>
<dbReference type="SUPFAM" id="SSF52799">
    <property type="entry name" value="(Phosphotyrosine protein) phosphatases II"/>
    <property type="match status" value="1"/>
</dbReference>
<dbReference type="EMBL" id="OU893339">
    <property type="protein sequence ID" value="CAG9796098.1"/>
    <property type="molecule type" value="Genomic_DNA"/>
</dbReference>
<evidence type="ECO:0000313" key="2">
    <source>
        <dbReference type="EMBL" id="CAG9796098.1"/>
    </source>
</evidence>
<feature type="domain" description="Tyrosine-protein phosphatase" evidence="1">
    <location>
        <begin position="1"/>
        <end position="148"/>
    </location>
</feature>
<dbReference type="PANTHER" id="PTHR19134:SF495">
    <property type="entry name" value="TYROSINE-PROTEIN PHOSPHATASE 69D"/>
    <property type="match status" value="1"/>
</dbReference>
<protein>
    <recommendedName>
        <fullName evidence="1">Tyrosine-protein phosphatase domain-containing protein</fullName>
    </recommendedName>
</protein>
<dbReference type="InterPro" id="IPR029021">
    <property type="entry name" value="Prot-tyrosine_phosphatase-like"/>
</dbReference>
<reference evidence="2" key="1">
    <citation type="submission" date="2021-12" db="EMBL/GenBank/DDBJ databases">
        <authorList>
            <person name="King R."/>
        </authorList>
    </citation>
    <scope>NUCLEOTIDE SEQUENCE</scope>
</reference>
<organism evidence="2 3">
    <name type="scientific">Diatraea saccharalis</name>
    <name type="common">sugarcane borer</name>
    <dbReference type="NCBI Taxonomy" id="40085"/>
    <lineage>
        <taxon>Eukaryota</taxon>
        <taxon>Metazoa</taxon>
        <taxon>Ecdysozoa</taxon>
        <taxon>Arthropoda</taxon>
        <taxon>Hexapoda</taxon>
        <taxon>Insecta</taxon>
        <taxon>Pterygota</taxon>
        <taxon>Neoptera</taxon>
        <taxon>Endopterygota</taxon>
        <taxon>Lepidoptera</taxon>
        <taxon>Glossata</taxon>
        <taxon>Ditrysia</taxon>
        <taxon>Pyraloidea</taxon>
        <taxon>Crambidae</taxon>
        <taxon>Crambinae</taxon>
        <taxon>Diatraea</taxon>
    </lineage>
</organism>
<sequence>MIWEHGLELIVMLTNLEEYSKVKCSKYWPDEVRGSRAFGAITVHHVSEKRYSDYIVRELKIVKQPTNSEGQPIVENNGVAKRNGECKDASECSAPTSPREGKDACETRIVRQYHFLMWKDFAAPEHPHSILKFIKVSRKFMTSLPYVH</sequence>
<dbReference type="CDD" id="cd00047">
    <property type="entry name" value="PTPc"/>
    <property type="match status" value="1"/>
</dbReference>
<dbReference type="InterPro" id="IPR050348">
    <property type="entry name" value="Protein-Tyr_Phosphatase"/>
</dbReference>
<accession>A0A9N9RGC4</accession>
<name>A0A9N9RGC4_9NEOP</name>
<evidence type="ECO:0000313" key="3">
    <source>
        <dbReference type="Proteomes" id="UP001153714"/>
    </source>
</evidence>
<proteinExistence type="predicted"/>
<dbReference type="OrthoDB" id="6058203at2759"/>
<dbReference type="PANTHER" id="PTHR19134">
    <property type="entry name" value="RECEPTOR-TYPE TYROSINE-PROTEIN PHOSPHATASE"/>
    <property type="match status" value="1"/>
</dbReference>
<keyword evidence="3" id="KW-1185">Reference proteome</keyword>
<evidence type="ECO:0000259" key="1">
    <source>
        <dbReference type="PROSITE" id="PS50055"/>
    </source>
</evidence>
<dbReference type="Pfam" id="PF00102">
    <property type="entry name" value="Y_phosphatase"/>
    <property type="match status" value="1"/>
</dbReference>
<dbReference type="PROSITE" id="PS50055">
    <property type="entry name" value="TYR_PHOSPHATASE_PTP"/>
    <property type="match status" value="1"/>
</dbReference>
<dbReference type="AlphaFoldDB" id="A0A9N9RGC4"/>